<evidence type="ECO:0000313" key="2">
    <source>
        <dbReference type="Proteomes" id="UP000799444"/>
    </source>
</evidence>
<gene>
    <name evidence="1" type="ORF">EJ04DRAFT_132571</name>
</gene>
<sequence length="77" mass="8573">MEAALEALQSLKLGESPNYTKTAKEYGVSRSALSRRHRGVAGSRTQQYCSQQLLDTTAESELVRYIEKLCQRGLPPT</sequence>
<dbReference type="Proteomes" id="UP000799444">
    <property type="component" value="Unassembled WGS sequence"/>
</dbReference>
<organism evidence="1 2">
    <name type="scientific">Polyplosphaeria fusca</name>
    <dbReference type="NCBI Taxonomy" id="682080"/>
    <lineage>
        <taxon>Eukaryota</taxon>
        <taxon>Fungi</taxon>
        <taxon>Dikarya</taxon>
        <taxon>Ascomycota</taxon>
        <taxon>Pezizomycotina</taxon>
        <taxon>Dothideomycetes</taxon>
        <taxon>Pleosporomycetidae</taxon>
        <taxon>Pleosporales</taxon>
        <taxon>Tetraplosphaeriaceae</taxon>
        <taxon>Polyplosphaeria</taxon>
    </lineage>
</organism>
<feature type="non-terminal residue" evidence="1">
    <location>
        <position position="77"/>
    </location>
</feature>
<keyword evidence="2" id="KW-1185">Reference proteome</keyword>
<proteinExistence type="predicted"/>
<evidence type="ECO:0008006" key="3">
    <source>
        <dbReference type="Google" id="ProtNLM"/>
    </source>
</evidence>
<dbReference type="OrthoDB" id="3942738at2759"/>
<reference evidence="1" key="1">
    <citation type="journal article" date="2020" name="Stud. Mycol.">
        <title>101 Dothideomycetes genomes: a test case for predicting lifestyles and emergence of pathogens.</title>
        <authorList>
            <person name="Haridas S."/>
            <person name="Albert R."/>
            <person name="Binder M."/>
            <person name="Bloem J."/>
            <person name="Labutti K."/>
            <person name="Salamov A."/>
            <person name="Andreopoulos B."/>
            <person name="Baker S."/>
            <person name="Barry K."/>
            <person name="Bills G."/>
            <person name="Bluhm B."/>
            <person name="Cannon C."/>
            <person name="Castanera R."/>
            <person name="Culley D."/>
            <person name="Daum C."/>
            <person name="Ezra D."/>
            <person name="Gonzalez J."/>
            <person name="Henrissat B."/>
            <person name="Kuo A."/>
            <person name="Liang C."/>
            <person name="Lipzen A."/>
            <person name="Lutzoni F."/>
            <person name="Magnuson J."/>
            <person name="Mondo S."/>
            <person name="Nolan M."/>
            <person name="Ohm R."/>
            <person name="Pangilinan J."/>
            <person name="Park H.-J."/>
            <person name="Ramirez L."/>
            <person name="Alfaro M."/>
            <person name="Sun H."/>
            <person name="Tritt A."/>
            <person name="Yoshinaga Y."/>
            <person name="Zwiers L.-H."/>
            <person name="Turgeon B."/>
            <person name="Goodwin S."/>
            <person name="Spatafora J."/>
            <person name="Crous P."/>
            <person name="Grigoriev I."/>
        </authorList>
    </citation>
    <scope>NUCLEOTIDE SEQUENCE</scope>
    <source>
        <strain evidence="1">CBS 125425</strain>
    </source>
</reference>
<evidence type="ECO:0000313" key="1">
    <source>
        <dbReference type="EMBL" id="KAF2727646.1"/>
    </source>
</evidence>
<name>A0A9P4QMQ4_9PLEO</name>
<dbReference type="EMBL" id="ML996319">
    <property type="protein sequence ID" value="KAF2727646.1"/>
    <property type="molecule type" value="Genomic_DNA"/>
</dbReference>
<protein>
    <recommendedName>
        <fullName evidence="3">HTH psq-type domain-containing protein</fullName>
    </recommendedName>
</protein>
<accession>A0A9P4QMQ4</accession>
<comment type="caution">
    <text evidence="1">The sequence shown here is derived from an EMBL/GenBank/DDBJ whole genome shotgun (WGS) entry which is preliminary data.</text>
</comment>
<dbReference type="AlphaFoldDB" id="A0A9P4QMQ4"/>